<name>A0ABN8JSL3_9HYPH</name>
<evidence type="ECO:0000313" key="1">
    <source>
        <dbReference type="EMBL" id="CAH2401056.1"/>
    </source>
</evidence>
<dbReference type="Proteomes" id="UP001153050">
    <property type="component" value="Unassembled WGS sequence"/>
</dbReference>
<protein>
    <submittedName>
        <fullName evidence="1">Uncharacterized protein</fullName>
    </submittedName>
</protein>
<sequence length="54" mass="6210">MFFSGLSDGNAYEVLAELRPALRKWIVLQVRQLQRLALESLLSWSERRVIGGHV</sequence>
<organism evidence="1 2">
    <name type="scientific">Mesorhizobium escarrei</name>
    <dbReference type="NCBI Taxonomy" id="666018"/>
    <lineage>
        <taxon>Bacteria</taxon>
        <taxon>Pseudomonadati</taxon>
        <taxon>Pseudomonadota</taxon>
        <taxon>Alphaproteobacteria</taxon>
        <taxon>Hyphomicrobiales</taxon>
        <taxon>Phyllobacteriaceae</taxon>
        <taxon>Mesorhizobium</taxon>
    </lineage>
</organism>
<proteinExistence type="predicted"/>
<gene>
    <name evidence="1" type="ORF">MES5069_270227</name>
</gene>
<accession>A0ABN8JSL3</accession>
<dbReference type="EMBL" id="CAKXZT010000121">
    <property type="protein sequence ID" value="CAH2401056.1"/>
    <property type="molecule type" value="Genomic_DNA"/>
</dbReference>
<reference evidence="1 2" key="1">
    <citation type="submission" date="2022-03" db="EMBL/GenBank/DDBJ databases">
        <authorList>
            <person name="Brunel B."/>
        </authorList>
    </citation>
    <scope>NUCLEOTIDE SEQUENCE [LARGE SCALE GENOMIC DNA]</scope>
    <source>
        <strain evidence="1">STM5069sample</strain>
    </source>
</reference>
<evidence type="ECO:0000313" key="2">
    <source>
        <dbReference type="Proteomes" id="UP001153050"/>
    </source>
</evidence>
<keyword evidence="2" id="KW-1185">Reference proteome</keyword>
<comment type="caution">
    <text evidence="1">The sequence shown here is derived from an EMBL/GenBank/DDBJ whole genome shotgun (WGS) entry which is preliminary data.</text>
</comment>